<dbReference type="EMBL" id="WEGJ01000002">
    <property type="protein sequence ID" value="MQY11095.1"/>
    <property type="molecule type" value="Genomic_DNA"/>
</dbReference>
<evidence type="ECO:0000313" key="3">
    <source>
        <dbReference type="Proteomes" id="UP000466345"/>
    </source>
</evidence>
<feature type="compositionally biased region" description="Low complexity" evidence="1">
    <location>
        <begin position="220"/>
        <end position="229"/>
    </location>
</feature>
<feature type="compositionally biased region" description="Pro residues" evidence="1">
    <location>
        <begin position="93"/>
        <end position="103"/>
    </location>
</feature>
<accession>A0A7K0CCB5</accession>
<name>A0A7K0CCB5_9ACTN</name>
<protein>
    <submittedName>
        <fullName evidence="2">Uncharacterized protein</fullName>
    </submittedName>
</protein>
<keyword evidence="3" id="KW-1185">Reference proteome</keyword>
<feature type="region of interest" description="Disordered" evidence="1">
    <location>
        <begin position="60"/>
        <end position="269"/>
    </location>
</feature>
<feature type="region of interest" description="Disordered" evidence="1">
    <location>
        <begin position="281"/>
        <end position="308"/>
    </location>
</feature>
<feature type="compositionally biased region" description="Basic residues" evidence="1">
    <location>
        <begin position="137"/>
        <end position="146"/>
    </location>
</feature>
<dbReference type="Proteomes" id="UP000466345">
    <property type="component" value="Unassembled WGS sequence"/>
</dbReference>
<organism evidence="2 3">
    <name type="scientific">Streptomyces smaragdinus</name>
    <dbReference type="NCBI Taxonomy" id="2585196"/>
    <lineage>
        <taxon>Bacteria</taxon>
        <taxon>Bacillati</taxon>
        <taxon>Actinomycetota</taxon>
        <taxon>Actinomycetes</taxon>
        <taxon>Kitasatosporales</taxon>
        <taxon>Streptomycetaceae</taxon>
        <taxon>Streptomyces</taxon>
    </lineage>
</organism>
<evidence type="ECO:0000313" key="2">
    <source>
        <dbReference type="EMBL" id="MQY11095.1"/>
    </source>
</evidence>
<dbReference type="AlphaFoldDB" id="A0A7K0CCB5"/>
<feature type="compositionally biased region" description="Basic residues" evidence="1">
    <location>
        <begin position="230"/>
        <end position="245"/>
    </location>
</feature>
<feature type="compositionally biased region" description="Low complexity" evidence="1">
    <location>
        <begin position="28"/>
        <end position="37"/>
    </location>
</feature>
<proteinExistence type="predicted"/>
<reference evidence="2 3" key="1">
    <citation type="submission" date="2019-10" db="EMBL/GenBank/DDBJ databases">
        <title>Streptomyces smaragdinus sp. nov. and Streptomyces fabii sp. nov., isolated from the gut of fungus growing-termite Macrotermes natalensis.</title>
        <authorList>
            <person name="Schwitalla J."/>
            <person name="Benndorf R."/>
            <person name="Martin K."/>
            <person name="De Beer W."/>
            <person name="Kaster A.-K."/>
            <person name="Vollmers J."/>
            <person name="Poulsen M."/>
            <person name="Beemelmanns C."/>
        </authorList>
    </citation>
    <scope>NUCLEOTIDE SEQUENCE [LARGE SCALE GENOMIC DNA]</scope>
    <source>
        <strain evidence="2 3">RB5</strain>
    </source>
</reference>
<evidence type="ECO:0000256" key="1">
    <source>
        <dbReference type="SAM" id="MobiDB-lite"/>
    </source>
</evidence>
<comment type="caution">
    <text evidence="2">The sequence shown here is derived from an EMBL/GenBank/DDBJ whole genome shotgun (WGS) entry which is preliminary data.</text>
</comment>
<sequence length="308" mass="33006">MCRTWTVYIRVSDRTHQGTVLFEESARHQPAAPAAVARADRPWATSPPCRAGPCPRTIRTCGSGPGVSRAIAAGPTGDSPSRSPSPSHSSPGRPTPPRLPSRHPPAQICPRPHRTHPPGEPENLTHNAPAPSPPRIRPARRGRTTPHGRSESRDRSITAPNRGRTAAGCTAGENHARPRPAETPTPVTHITPRPGAHQGISDDLLSGGDTIHDRFTASQGPRRLPGRTWPRPRRGIRPGGARKRAVGPQPHSCRTMATPGTRAPPMAGRQAARRMVLQPPPTPVAALLTDPRPSDAALLGRRSEARRF</sequence>
<feature type="compositionally biased region" description="Low complexity" evidence="1">
    <location>
        <begin position="74"/>
        <end position="92"/>
    </location>
</feature>
<gene>
    <name evidence="2" type="ORF">SRB5_12090</name>
</gene>
<feature type="region of interest" description="Disordered" evidence="1">
    <location>
        <begin position="25"/>
        <end position="44"/>
    </location>
</feature>